<evidence type="ECO:0000256" key="5">
    <source>
        <dbReference type="HAMAP-Rule" id="MF_00445"/>
    </source>
</evidence>
<dbReference type="PRINTS" id="PR01434">
    <property type="entry name" value="NADHDHGNASE5"/>
</dbReference>
<dbReference type="PANTHER" id="PTHR22773">
    <property type="entry name" value="NADH DEHYDROGENASE"/>
    <property type="match status" value="1"/>
</dbReference>
<comment type="catalytic activity">
    <reaction evidence="5">
        <text>a quinone + NADH + 5 H(+)(in) = a quinol + NAD(+) + 4 H(+)(out)</text>
        <dbReference type="Rhea" id="RHEA:57888"/>
        <dbReference type="ChEBI" id="CHEBI:15378"/>
        <dbReference type="ChEBI" id="CHEBI:24646"/>
        <dbReference type="ChEBI" id="CHEBI:57540"/>
        <dbReference type="ChEBI" id="CHEBI:57945"/>
        <dbReference type="ChEBI" id="CHEBI:132124"/>
    </reaction>
</comment>
<keyword evidence="3 5" id="KW-1133">Transmembrane helix</keyword>
<name>A0A0B0EI33_9BACT</name>
<dbReference type="InterPro" id="IPR001750">
    <property type="entry name" value="ND/Mrp_TM"/>
</dbReference>
<dbReference type="HAMAP" id="MF_00445">
    <property type="entry name" value="NDH1_NuoN_1"/>
    <property type="match status" value="1"/>
</dbReference>
<evidence type="ECO:0000256" key="3">
    <source>
        <dbReference type="ARBA" id="ARBA00022989"/>
    </source>
</evidence>
<organism evidence="8 9">
    <name type="scientific">Candidatus Scalindua brodae</name>
    <dbReference type="NCBI Taxonomy" id="237368"/>
    <lineage>
        <taxon>Bacteria</taxon>
        <taxon>Pseudomonadati</taxon>
        <taxon>Planctomycetota</taxon>
        <taxon>Candidatus Brocadiia</taxon>
        <taxon>Candidatus Brocadiales</taxon>
        <taxon>Candidatus Scalinduaceae</taxon>
        <taxon>Candidatus Scalindua</taxon>
    </lineage>
</organism>
<dbReference type="Proteomes" id="UP000030652">
    <property type="component" value="Unassembled WGS sequence"/>
</dbReference>
<comment type="caution">
    <text evidence="8">The sequence shown here is derived from an EMBL/GenBank/DDBJ whole genome shotgun (WGS) entry which is preliminary data.</text>
</comment>
<feature type="domain" description="NADH:quinone oxidoreductase/Mrp antiporter transmembrane" evidence="7">
    <location>
        <begin position="128"/>
        <end position="422"/>
    </location>
</feature>
<feature type="transmembrane region" description="Helical" evidence="5">
    <location>
        <begin position="161"/>
        <end position="182"/>
    </location>
</feature>
<keyword evidence="5" id="KW-1003">Cell membrane</keyword>
<keyword evidence="2 5" id="KW-0812">Transmembrane</keyword>
<keyword evidence="5" id="KW-0874">Quinone</keyword>
<feature type="transmembrane region" description="Helical" evidence="5">
    <location>
        <begin position="397"/>
        <end position="427"/>
    </location>
</feature>
<feature type="transmembrane region" description="Helical" evidence="5">
    <location>
        <begin position="41"/>
        <end position="60"/>
    </location>
</feature>
<dbReference type="GO" id="GO:0050136">
    <property type="term" value="F:NADH dehydrogenase (quinone) (non-electrogenic) activity"/>
    <property type="evidence" value="ECO:0007669"/>
    <property type="project" value="UniProtKB-UniRule"/>
</dbReference>
<keyword evidence="5" id="KW-0813">Transport</keyword>
<evidence type="ECO:0000256" key="1">
    <source>
        <dbReference type="ARBA" id="ARBA00004127"/>
    </source>
</evidence>
<dbReference type="EMBL" id="JRYO01000143">
    <property type="protein sequence ID" value="KHE92234.1"/>
    <property type="molecule type" value="Genomic_DNA"/>
</dbReference>
<dbReference type="GO" id="GO:0008137">
    <property type="term" value="F:NADH dehydrogenase (ubiquinone) activity"/>
    <property type="evidence" value="ECO:0007669"/>
    <property type="project" value="InterPro"/>
</dbReference>
<feature type="transmembrane region" description="Helical" evidence="5">
    <location>
        <begin position="326"/>
        <end position="351"/>
    </location>
</feature>
<dbReference type="InterPro" id="IPR010096">
    <property type="entry name" value="NADH-Q_OxRdtase_suN/2"/>
</dbReference>
<proteinExistence type="inferred from homology"/>
<dbReference type="EC" id="7.1.1.-" evidence="5"/>
<feature type="transmembrane region" description="Helical" evidence="5">
    <location>
        <begin position="12"/>
        <end position="29"/>
    </location>
</feature>
<sequence>MEIVIPPIDLKSIAPIVSVSIAAIFILLIDVFCSKTFKNKLGSISFLVVIATGVIAYSQIGQNVYSFSNMFVVDNYSVFFNLVFLFSTAIVILMSDNYIKQEGVNYGEYYTLILFATVGMMLMAGGADLLTIFLGLEIMSISLYVLAGFTRDKMRSNEASLKYFLLGAFVTGFLLYGIALLYGATGTTNLKGIAAFIAENSGLSNTMIVAGASLLIIGFGFKIACVPFHKWSPDVYEGAPTPITAFMSIGPKAAAFAVFLRVFLVALPDLEPKWSIVLWVLAVLTMTVGNLVAISQTNIKRMLAYSSIAHAGYALVAIIVGGEFGIASLLFYMLAYTFMNLGAFAIIIVLGKKGEENANIEDFSGLGYKHPLLAVAMCIFMFSLAGIPPLVGFIGKFYIFSAAIKSGFIILAIIGMINSVISVYYYLRVTVVIYMKKPIREFAPLSLSPLIILAILITICGTIFFGIFPSKIITLAQQSAVLF</sequence>
<comment type="subcellular location">
    <subcellularLocation>
        <location evidence="5">Cell membrane</location>
        <topology evidence="5">Multi-pass membrane protein</topology>
    </subcellularLocation>
    <subcellularLocation>
        <location evidence="1">Endomembrane system</location>
        <topology evidence="1">Multi-pass membrane protein</topology>
    </subcellularLocation>
    <subcellularLocation>
        <location evidence="6">Membrane</location>
        <topology evidence="6">Multi-pass membrane protein</topology>
    </subcellularLocation>
</comment>
<dbReference type="NCBIfam" id="TIGR01770">
    <property type="entry name" value="NDH_I_N"/>
    <property type="match status" value="1"/>
</dbReference>
<dbReference type="PATRIC" id="fig|237368.3.peg.2156"/>
<keyword evidence="5" id="KW-0520">NAD</keyword>
<dbReference type="GO" id="GO:0012505">
    <property type="term" value="C:endomembrane system"/>
    <property type="evidence" value="ECO:0007669"/>
    <property type="project" value="UniProtKB-SubCell"/>
</dbReference>
<dbReference type="GO" id="GO:0048038">
    <property type="term" value="F:quinone binding"/>
    <property type="evidence" value="ECO:0007669"/>
    <property type="project" value="UniProtKB-KW"/>
</dbReference>
<comment type="subunit">
    <text evidence="5">NDH-1 is composed of 14 different subunits. Subunits NuoA, H, J, K, L, M, N constitute the membrane sector of the complex.</text>
</comment>
<keyword evidence="5" id="KW-0830">Ubiquinone</keyword>
<comment type="function">
    <text evidence="5">NDH-1 shuttles electrons from NADH, via FMN and iron-sulfur (Fe-S) centers, to quinones in the respiratory chain. The immediate electron acceptor for the enzyme in this species is believed to be ubiquinone. Couples the redox reaction to proton translocation (for every two electrons transferred, four hydrogen ions are translocated across the cytoplasmic membrane), and thus conserves the redox energy in a proton gradient.</text>
</comment>
<feature type="transmembrane region" description="Helical" evidence="5">
    <location>
        <begin position="106"/>
        <end position="124"/>
    </location>
</feature>
<accession>A0A0B0EI33</accession>
<dbReference type="GO" id="GO:0042773">
    <property type="term" value="P:ATP synthesis coupled electron transport"/>
    <property type="evidence" value="ECO:0007669"/>
    <property type="project" value="InterPro"/>
</dbReference>
<dbReference type="eggNOG" id="COG1007">
    <property type="taxonomic scope" value="Bacteria"/>
</dbReference>
<feature type="transmembrane region" description="Helical" evidence="5">
    <location>
        <begin position="202"/>
        <end position="224"/>
    </location>
</feature>
<comment type="similarity">
    <text evidence="5">Belongs to the complex I subunit 2 family.</text>
</comment>
<evidence type="ECO:0000313" key="9">
    <source>
        <dbReference type="Proteomes" id="UP000030652"/>
    </source>
</evidence>
<evidence type="ECO:0000259" key="7">
    <source>
        <dbReference type="Pfam" id="PF00361"/>
    </source>
</evidence>
<feature type="transmembrane region" description="Helical" evidence="5">
    <location>
        <begin position="130"/>
        <end position="149"/>
    </location>
</feature>
<feature type="transmembrane region" description="Helical" evidence="5">
    <location>
        <begin position="276"/>
        <end position="295"/>
    </location>
</feature>
<keyword evidence="4 5" id="KW-0472">Membrane</keyword>
<feature type="transmembrane region" description="Helical" evidence="5">
    <location>
        <begin position="76"/>
        <end position="94"/>
    </location>
</feature>
<evidence type="ECO:0000256" key="4">
    <source>
        <dbReference type="ARBA" id="ARBA00023136"/>
    </source>
</evidence>
<feature type="transmembrane region" description="Helical" evidence="5">
    <location>
        <begin position="245"/>
        <end position="264"/>
    </location>
</feature>
<evidence type="ECO:0000313" key="8">
    <source>
        <dbReference type="EMBL" id="KHE92234.1"/>
    </source>
</evidence>
<gene>
    <name evidence="5" type="primary">nuoN</name>
    <name evidence="8" type="ORF">SCABRO_01997</name>
</gene>
<keyword evidence="5" id="KW-1278">Translocase</keyword>
<dbReference type="GO" id="GO:0005886">
    <property type="term" value="C:plasma membrane"/>
    <property type="evidence" value="ECO:0007669"/>
    <property type="project" value="UniProtKB-SubCell"/>
</dbReference>
<evidence type="ECO:0000256" key="6">
    <source>
        <dbReference type="RuleBase" id="RU000320"/>
    </source>
</evidence>
<feature type="transmembrane region" description="Helical" evidence="5">
    <location>
        <begin position="447"/>
        <end position="468"/>
    </location>
</feature>
<feature type="transmembrane region" description="Helical" evidence="5">
    <location>
        <begin position="372"/>
        <end position="391"/>
    </location>
</feature>
<evidence type="ECO:0000256" key="2">
    <source>
        <dbReference type="ARBA" id="ARBA00022692"/>
    </source>
</evidence>
<protein>
    <recommendedName>
        <fullName evidence="5">NADH-quinone oxidoreductase subunit N</fullName>
        <ecNumber evidence="5">7.1.1.-</ecNumber>
    </recommendedName>
    <alternativeName>
        <fullName evidence="5">NADH dehydrogenase I subunit N</fullName>
    </alternativeName>
    <alternativeName>
        <fullName evidence="5">NDH-1 subunit N</fullName>
    </alternativeName>
</protein>
<dbReference type="AlphaFoldDB" id="A0A0B0EI33"/>
<feature type="transmembrane region" description="Helical" evidence="5">
    <location>
        <begin position="302"/>
        <end position="320"/>
    </location>
</feature>
<dbReference type="Pfam" id="PF00361">
    <property type="entry name" value="Proton_antipo_M"/>
    <property type="match status" value="1"/>
</dbReference>
<reference evidence="8 9" key="1">
    <citation type="submission" date="2014-10" db="EMBL/GenBank/DDBJ databases">
        <title>Draft genome of anammox bacterium scalindua brodae, obtained using differential coverage binning of sequence data from two enrichment reactors.</title>
        <authorList>
            <person name="Speth D.R."/>
            <person name="Russ L."/>
            <person name="Kartal B."/>
            <person name="Op den Camp H.J."/>
            <person name="Dutilh B.E."/>
            <person name="Jetten M.S."/>
        </authorList>
    </citation>
    <scope>NUCLEOTIDE SEQUENCE [LARGE SCALE GENOMIC DNA]</scope>
    <source>
        <strain evidence="8">RU1</strain>
    </source>
</reference>